<organism evidence="2 3">
    <name type="scientific">Botryotinia fuckeliana (strain T4)</name>
    <name type="common">Noble rot fungus</name>
    <name type="synonym">Botrytis cinerea</name>
    <dbReference type="NCBI Taxonomy" id="999810"/>
    <lineage>
        <taxon>Eukaryota</taxon>
        <taxon>Fungi</taxon>
        <taxon>Dikarya</taxon>
        <taxon>Ascomycota</taxon>
        <taxon>Pezizomycotina</taxon>
        <taxon>Leotiomycetes</taxon>
        <taxon>Helotiales</taxon>
        <taxon>Sclerotiniaceae</taxon>
        <taxon>Botrytis</taxon>
    </lineage>
</organism>
<dbReference type="OrthoDB" id="5334244at2759"/>
<sequence>MPSIRCLHSASRTMASIRTIQCRQPASIRAFSSTQLRAATQGYGDGKGHPMAENPQDQGASNSKKHNAEHPGPEPVSEGQGTGAGPTKGGSGGPKSPEDASAQSGGSRSKEAKETGSSPTGGSIKENGGKNKNPEEKSVKGASPKIHSEDEPGVKSSSKQAEVEKHNREFRKGHDRGAQKV</sequence>
<feature type="compositionally biased region" description="Gly residues" evidence="1">
    <location>
        <begin position="80"/>
        <end position="93"/>
    </location>
</feature>
<name>G2YBH8_BOTF4</name>
<dbReference type="HOGENOM" id="CLU_096158_0_0_1"/>
<dbReference type="STRING" id="999810.G2YBH8"/>
<proteinExistence type="predicted"/>
<feature type="compositionally biased region" description="Basic and acidic residues" evidence="1">
    <location>
        <begin position="161"/>
        <end position="181"/>
    </location>
</feature>
<accession>G2YBH8</accession>
<gene>
    <name evidence="2" type="ORF">BofuT4_P101680.1</name>
</gene>
<dbReference type="Proteomes" id="UP000008177">
    <property type="component" value="Unplaced contigs"/>
</dbReference>
<evidence type="ECO:0000313" key="3">
    <source>
        <dbReference type="Proteomes" id="UP000008177"/>
    </source>
</evidence>
<dbReference type="AlphaFoldDB" id="G2YBH8"/>
<dbReference type="InParanoid" id="G2YBH8"/>
<reference evidence="3" key="1">
    <citation type="journal article" date="2011" name="PLoS Genet.">
        <title>Genomic analysis of the necrotrophic fungal pathogens Sclerotinia sclerotiorum and Botrytis cinerea.</title>
        <authorList>
            <person name="Amselem J."/>
            <person name="Cuomo C.A."/>
            <person name="van Kan J.A."/>
            <person name="Viaud M."/>
            <person name="Benito E.P."/>
            <person name="Couloux A."/>
            <person name="Coutinho P.M."/>
            <person name="de Vries R.P."/>
            <person name="Dyer P.S."/>
            <person name="Fillinger S."/>
            <person name="Fournier E."/>
            <person name="Gout L."/>
            <person name="Hahn M."/>
            <person name="Kohn L."/>
            <person name="Lapalu N."/>
            <person name="Plummer K.M."/>
            <person name="Pradier J.M."/>
            <person name="Quevillon E."/>
            <person name="Sharon A."/>
            <person name="Simon A."/>
            <person name="ten Have A."/>
            <person name="Tudzynski B."/>
            <person name="Tudzynski P."/>
            <person name="Wincker P."/>
            <person name="Andrew M."/>
            <person name="Anthouard V."/>
            <person name="Beever R.E."/>
            <person name="Beffa R."/>
            <person name="Benoit I."/>
            <person name="Bouzid O."/>
            <person name="Brault B."/>
            <person name="Chen Z."/>
            <person name="Choquer M."/>
            <person name="Collemare J."/>
            <person name="Cotton P."/>
            <person name="Danchin E.G."/>
            <person name="Da Silva C."/>
            <person name="Gautier A."/>
            <person name="Giraud C."/>
            <person name="Giraud T."/>
            <person name="Gonzalez C."/>
            <person name="Grossetete S."/>
            <person name="Guldener U."/>
            <person name="Henrissat B."/>
            <person name="Howlett B.J."/>
            <person name="Kodira C."/>
            <person name="Kretschmer M."/>
            <person name="Lappartient A."/>
            <person name="Leroch M."/>
            <person name="Levis C."/>
            <person name="Mauceli E."/>
            <person name="Neuveglise C."/>
            <person name="Oeser B."/>
            <person name="Pearson M."/>
            <person name="Poulain J."/>
            <person name="Poussereau N."/>
            <person name="Quesneville H."/>
            <person name="Rascle C."/>
            <person name="Schumacher J."/>
            <person name="Segurens B."/>
            <person name="Sexton A."/>
            <person name="Silva E."/>
            <person name="Sirven C."/>
            <person name="Soanes D.M."/>
            <person name="Talbot N.J."/>
            <person name="Templeton M."/>
            <person name="Yandava C."/>
            <person name="Yarden O."/>
            <person name="Zeng Q."/>
            <person name="Rollins J.A."/>
            <person name="Lebrun M.H."/>
            <person name="Dickman M."/>
        </authorList>
    </citation>
    <scope>NUCLEOTIDE SEQUENCE [LARGE SCALE GENOMIC DNA]</scope>
    <source>
        <strain evidence="3">T4</strain>
    </source>
</reference>
<feature type="compositionally biased region" description="Basic and acidic residues" evidence="1">
    <location>
        <begin position="127"/>
        <end position="139"/>
    </location>
</feature>
<dbReference type="eggNOG" id="ENOG502ST0G">
    <property type="taxonomic scope" value="Eukaryota"/>
</dbReference>
<feature type="region of interest" description="Disordered" evidence="1">
    <location>
        <begin position="39"/>
        <end position="181"/>
    </location>
</feature>
<evidence type="ECO:0000256" key="1">
    <source>
        <dbReference type="SAM" id="MobiDB-lite"/>
    </source>
</evidence>
<dbReference type="EMBL" id="FQ790312">
    <property type="protein sequence ID" value="CCD34569.1"/>
    <property type="molecule type" value="Genomic_DNA"/>
</dbReference>
<evidence type="ECO:0000313" key="2">
    <source>
        <dbReference type="EMBL" id="CCD34569.1"/>
    </source>
</evidence>
<protein>
    <submittedName>
        <fullName evidence="2">Uncharacterized protein</fullName>
    </submittedName>
</protein>